<organism evidence="1 2">
    <name type="scientific">Coniosporium uncinatum</name>
    <dbReference type="NCBI Taxonomy" id="93489"/>
    <lineage>
        <taxon>Eukaryota</taxon>
        <taxon>Fungi</taxon>
        <taxon>Dikarya</taxon>
        <taxon>Ascomycota</taxon>
        <taxon>Pezizomycotina</taxon>
        <taxon>Dothideomycetes</taxon>
        <taxon>Dothideomycetes incertae sedis</taxon>
        <taxon>Coniosporium</taxon>
    </lineage>
</organism>
<dbReference type="EMBL" id="JAWDJW010002050">
    <property type="protein sequence ID" value="KAK3078266.1"/>
    <property type="molecule type" value="Genomic_DNA"/>
</dbReference>
<dbReference type="Proteomes" id="UP001186974">
    <property type="component" value="Unassembled WGS sequence"/>
</dbReference>
<evidence type="ECO:0000313" key="1">
    <source>
        <dbReference type="EMBL" id="KAK3078266.1"/>
    </source>
</evidence>
<accession>A0ACC3DP01</accession>
<gene>
    <name evidence="1" type="ORF">LTS18_008022</name>
</gene>
<name>A0ACC3DP01_9PEZI</name>
<proteinExistence type="predicted"/>
<sequence length="275" mass="31653">DVEFIPSGLKTQHRDNISATIWRLGFNSVRLPYADEMVIDNPTIPAELLTANPRSHRLQSPGCHWETITSLLADEPLVIGMDLRNEVRGPWGTMSWDRWATAAEKAGERILNIHQDLLIIVEGISSANDVSGAQKRPVSLSVQDRVVYFAHVYAWSGWGALAPYSDRMYESFARDMRYNWAYLLSENIAPVWIGEFGTTERLSAGDLNYWKHLMKFLDEEAKGVSWGYWAINPRKPKQNEWEGYGLARDDWETVRWDYRTRDLGGRGWFGEMRVI</sequence>
<comment type="caution">
    <text evidence="1">The sequence shown here is derived from an EMBL/GenBank/DDBJ whole genome shotgun (WGS) entry which is preliminary data.</text>
</comment>
<keyword evidence="2" id="KW-1185">Reference proteome</keyword>
<evidence type="ECO:0000313" key="2">
    <source>
        <dbReference type="Proteomes" id="UP001186974"/>
    </source>
</evidence>
<protein>
    <submittedName>
        <fullName evidence="1">Uncharacterized protein</fullName>
    </submittedName>
</protein>
<reference evidence="1" key="1">
    <citation type="submission" date="2024-09" db="EMBL/GenBank/DDBJ databases">
        <title>Black Yeasts Isolated from many extreme environments.</title>
        <authorList>
            <person name="Coleine C."/>
            <person name="Stajich J.E."/>
            <person name="Selbmann L."/>
        </authorList>
    </citation>
    <scope>NUCLEOTIDE SEQUENCE</scope>
    <source>
        <strain evidence="1">CCFEE 5737</strain>
    </source>
</reference>
<feature type="non-terminal residue" evidence="1">
    <location>
        <position position="1"/>
    </location>
</feature>